<gene>
    <name evidence="3" type="ORF">K8F61_04980</name>
</gene>
<dbReference type="RefSeq" id="WP_231820881.1">
    <property type="nucleotide sequence ID" value="NZ_CP082781.1"/>
</dbReference>
<dbReference type="InterPro" id="IPR029058">
    <property type="entry name" value="AB_hydrolase_fold"/>
</dbReference>
<protein>
    <submittedName>
        <fullName evidence="3">Alpha/beta hydrolase</fullName>
    </submittedName>
</protein>
<proteinExistence type="predicted"/>
<evidence type="ECO:0000256" key="1">
    <source>
        <dbReference type="ARBA" id="ARBA00022801"/>
    </source>
</evidence>
<evidence type="ECO:0000313" key="4">
    <source>
        <dbReference type="Proteomes" id="UP001199642"/>
    </source>
</evidence>
<dbReference type="PANTHER" id="PTHR48081">
    <property type="entry name" value="AB HYDROLASE SUPERFAMILY PROTEIN C4A8.06C"/>
    <property type="match status" value="1"/>
</dbReference>
<feature type="domain" description="Alpha/beta hydrolase fold-3" evidence="2">
    <location>
        <begin position="68"/>
        <end position="265"/>
    </location>
</feature>
<dbReference type="InterPro" id="IPR013094">
    <property type="entry name" value="AB_hydrolase_3"/>
</dbReference>
<dbReference type="GO" id="GO:0016787">
    <property type="term" value="F:hydrolase activity"/>
    <property type="evidence" value="ECO:0007669"/>
    <property type="project" value="UniProtKB-KW"/>
</dbReference>
<dbReference type="Proteomes" id="UP001199642">
    <property type="component" value="Chromosome"/>
</dbReference>
<keyword evidence="1 3" id="KW-0378">Hydrolase</keyword>
<dbReference type="PANTHER" id="PTHR48081:SF8">
    <property type="entry name" value="ALPHA_BETA HYDROLASE FOLD-3 DOMAIN-CONTAINING PROTEIN-RELATED"/>
    <property type="match status" value="1"/>
</dbReference>
<keyword evidence="4" id="KW-1185">Reference proteome</keyword>
<dbReference type="InterPro" id="IPR050300">
    <property type="entry name" value="GDXG_lipolytic_enzyme"/>
</dbReference>
<dbReference type="Pfam" id="PF07859">
    <property type="entry name" value="Abhydrolase_3"/>
    <property type="match status" value="1"/>
</dbReference>
<evidence type="ECO:0000313" key="3">
    <source>
        <dbReference type="EMBL" id="UGS27547.1"/>
    </source>
</evidence>
<reference evidence="3 4" key="1">
    <citation type="submission" date="2023-01" db="EMBL/GenBank/DDBJ databases">
        <title>Characterization of estradiol degrading bacteria Microbacterium sp. MZT7 and reveal degrading genes through genome analysis.</title>
        <authorList>
            <person name="Hao P."/>
            <person name="Gao Y."/>
        </authorList>
    </citation>
    <scope>NUCLEOTIDE SEQUENCE [LARGE SCALE GENOMIC DNA]</scope>
    <source>
        <strain evidence="3 4">MZT7</strain>
    </source>
</reference>
<accession>A0ABY3RYF7</accession>
<dbReference type="Gene3D" id="3.40.50.1820">
    <property type="entry name" value="alpha/beta hydrolase"/>
    <property type="match status" value="1"/>
</dbReference>
<evidence type="ECO:0000259" key="2">
    <source>
        <dbReference type="Pfam" id="PF07859"/>
    </source>
</evidence>
<dbReference type="SUPFAM" id="SSF53474">
    <property type="entry name" value="alpha/beta-Hydrolases"/>
    <property type="match status" value="1"/>
</dbReference>
<organism evidence="3 4">
    <name type="scientific">Microbacterium resistens</name>
    <dbReference type="NCBI Taxonomy" id="156977"/>
    <lineage>
        <taxon>Bacteria</taxon>
        <taxon>Bacillati</taxon>
        <taxon>Actinomycetota</taxon>
        <taxon>Actinomycetes</taxon>
        <taxon>Micrococcales</taxon>
        <taxon>Microbacteriaceae</taxon>
        <taxon>Microbacterium</taxon>
    </lineage>
</organism>
<sequence length="292" mass="30358">MSAAIPAERACALATPQSLLDRRQRIASAPEAPPLPGVETTEVRIGGVRCLSSSAQRRPDDGPQPTTVYFHGGGYRLGSPELFRAFAEQLALASGERVIAVDYRLAPEHPYPAALHDAIHVYRALAGSSPTPPALVGDSAGGGLAAALAAAGAALGLPRPRALVLLSGWVDLRCTAESYRTRADTDPLFGHADARTAAAQYLQGWPDDDPLASPVLGDLRGFPPALLLASSSECLLDDTLAMSAGLARAGVPVRAEVFADLPHAWPTVDPARAESARAVRIVADALARTTTG</sequence>
<dbReference type="EMBL" id="CP082781">
    <property type="protein sequence ID" value="UGS27547.1"/>
    <property type="molecule type" value="Genomic_DNA"/>
</dbReference>
<name>A0ABY3RYF7_9MICO</name>